<keyword evidence="5 10" id="KW-0808">Transferase</keyword>
<keyword evidence="3 10" id="KW-0055">Arginine biosynthesis</keyword>
<feature type="active site" description="Nucleophile" evidence="10">
    <location>
        <position position="212"/>
    </location>
</feature>
<comment type="pathway">
    <text evidence="10">Amino-acid biosynthesis; L-arginine biosynthesis; N(2)-acetyl-L-ornithine from L-glutamate: step 1/4.</text>
</comment>
<comment type="catalytic activity">
    <reaction evidence="10">
        <text>L-glutamate + acetyl-CoA = N-acetyl-L-glutamate + CoA + H(+)</text>
        <dbReference type="Rhea" id="RHEA:24292"/>
        <dbReference type="ChEBI" id="CHEBI:15378"/>
        <dbReference type="ChEBI" id="CHEBI:29985"/>
        <dbReference type="ChEBI" id="CHEBI:44337"/>
        <dbReference type="ChEBI" id="CHEBI:57287"/>
        <dbReference type="ChEBI" id="CHEBI:57288"/>
        <dbReference type="EC" id="2.3.1.1"/>
    </reaction>
</comment>
<keyword evidence="4 10" id="KW-0028">Amino-acid biosynthesis</keyword>
<dbReference type="FunFam" id="3.60.70.12:FF:000001">
    <property type="entry name" value="Arginine biosynthesis bifunctional protein ArgJ, chloroplastic"/>
    <property type="match status" value="1"/>
</dbReference>
<dbReference type="RefSeq" id="WP_014792583.1">
    <property type="nucleotide sequence ID" value="NC_018017.1"/>
</dbReference>
<dbReference type="GO" id="GO:0004042">
    <property type="term" value="F:L-glutamate N-acetyltransferase activity"/>
    <property type="evidence" value="ECO:0007669"/>
    <property type="project" value="UniProtKB-UniRule"/>
</dbReference>
<dbReference type="UniPathway" id="UPA00068">
    <property type="reaction ID" value="UER00106"/>
</dbReference>
<dbReference type="SUPFAM" id="SSF56266">
    <property type="entry name" value="DmpA/ArgJ-like"/>
    <property type="match status" value="1"/>
</dbReference>
<dbReference type="InterPro" id="IPR002813">
    <property type="entry name" value="Arg_biosynth_ArgJ"/>
</dbReference>
<keyword evidence="10" id="KW-0963">Cytoplasm</keyword>
<dbReference type="MEROPS" id="T05.002"/>
<evidence type="ECO:0000256" key="6">
    <source>
        <dbReference type="ARBA" id="ARBA00022813"/>
    </source>
</evidence>
<keyword evidence="6 10" id="KW-0068">Autocatalytic cleavage</keyword>
<dbReference type="Proteomes" id="UP000006053">
    <property type="component" value="Chromosome"/>
</dbReference>
<dbReference type="FunFam" id="3.10.20.340:FF:000001">
    <property type="entry name" value="Arginine biosynthesis bifunctional protein ArgJ, chloroplastic"/>
    <property type="match status" value="1"/>
</dbReference>
<dbReference type="NCBIfam" id="TIGR00120">
    <property type="entry name" value="ArgJ"/>
    <property type="match status" value="1"/>
</dbReference>
<dbReference type="PANTHER" id="PTHR23100">
    <property type="entry name" value="ARGININE BIOSYNTHESIS BIFUNCTIONAL PROTEIN ARGJ"/>
    <property type="match status" value="1"/>
</dbReference>
<evidence type="ECO:0000256" key="10">
    <source>
        <dbReference type="HAMAP-Rule" id="MF_01106"/>
    </source>
</evidence>
<dbReference type="CDD" id="cd02152">
    <property type="entry name" value="OAT"/>
    <property type="match status" value="1"/>
</dbReference>
<reference evidence="12" key="1">
    <citation type="submission" date="2012-06" db="EMBL/GenBank/DDBJ databases">
        <title>Complete sequence of Desulfitobacterium dehalogenans ATCC 51507.</title>
        <authorList>
            <person name="Lucas S."/>
            <person name="Han J."/>
            <person name="Lapidus A."/>
            <person name="Cheng J.-F."/>
            <person name="Goodwin L."/>
            <person name="Pitluck S."/>
            <person name="Peters L."/>
            <person name="Ovchinnikova G."/>
            <person name="Teshima H."/>
            <person name="Detter J.C."/>
            <person name="Han C."/>
            <person name="Tapia R."/>
            <person name="Land M."/>
            <person name="Hauser L."/>
            <person name="Kyrpides N."/>
            <person name="Ivanova N."/>
            <person name="Pagani I."/>
            <person name="Kruse T."/>
            <person name="de Vos W.M."/>
            <person name="Smidt H."/>
            <person name="Woyke T."/>
        </authorList>
    </citation>
    <scope>NUCLEOTIDE SEQUENCE [LARGE SCALE GENOMIC DNA]</scope>
    <source>
        <strain evidence="12">ATCC 51507 / DSM 9161 / JW/IU-DC1</strain>
    </source>
</reference>
<feature type="site" description="Involved in the stabilization of negative charge on the oxyanion by the formation of the oxyanion hole" evidence="10">
    <location>
        <position position="131"/>
    </location>
</feature>
<comment type="catalytic activity">
    <reaction evidence="9 10">
        <text>N(2)-acetyl-L-ornithine + L-glutamate = N-acetyl-L-glutamate + L-ornithine</text>
        <dbReference type="Rhea" id="RHEA:15349"/>
        <dbReference type="ChEBI" id="CHEBI:29985"/>
        <dbReference type="ChEBI" id="CHEBI:44337"/>
        <dbReference type="ChEBI" id="CHEBI:46911"/>
        <dbReference type="ChEBI" id="CHEBI:57805"/>
        <dbReference type="EC" id="2.3.1.35"/>
    </reaction>
</comment>
<comment type="subcellular location">
    <subcellularLocation>
        <location evidence="10">Cytoplasm</location>
    </subcellularLocation>
</comment>
<dbReference type="InterPro" id="IPR042195">
    <property type="entry name" value="ArgJ_beta_C"/>
</dbReference>
<accession>I4A555</accession>
<dbReference type="eggNOG" id="COG1364">
    <property type="taxonomic scope" value="Bacteria"/>
</dbReference>
<dbReference type="STRING" id="756499.Desde_0639"/>
<evidence type="ECO:0000256" key="8">
    <source>
        <dbReference type="ARBA" id="ARBA00023315"/>
    </source>
</evidence>
<feature type="binding site" evidence="10">
    <location>
        <position position="175"/>
    </location>
    <ligand>
        <name>substrate</name>
    </ligand>
</feature>
<dbReference type="Pfam" id="PF01960">
    <property type="entry name" value="ArgJ"/>
    <property type="match status" value="1"/>
</dbReference>
<feature type="binding site" evidence="10">
    <location>
        <position position="201"/>
    </location>
    <ligand>
        <name>substrate</name>
    </ligand>
</feature>
<evidence type="ECO:0000256" key="9">
    <source>
        <dbReference type="ARBA" id="ARBA00049439"/>
    </source>
</evidence>
<dbReference type="PANTHER" id="PTHR23100:SF0">
    <property type="entry name" value="ARGININE BIOSYNTHESIS BIFUNCTIONAL PROTEIN ARGJ, MITOCHONDRIAL"/>
    <property type="match status" value="1"/>
</dbReference>
<proteinExistence type="inferred from homology"/>
<comment type="similarity">
    <text evidence="1 10">Belongs to the ArgJ family.</text>
</comment>
<reference evidence="11 12" key="2">
    <citation type="journal article" date="2015" name="J. Bacteriol.">
        <title>Genomic, proteomic, and biochemical analysis of the organohalide respiratory pathway in Desulfitobacterium dehalogenans.</title>
        <authorList>
            <person name="Kruse T."/>
            <person name="van de Pas B.A."/>
            <person name="Atteia A."/>
            <person name="Krab K."/>
            <person name="Hagen W.R."/>
            <person name="Goodwin L."/>
            <person name="Chain P."/>
            <person name="Boeren S."/>
            <person name="Maphosa F."/>
            <person name="Schraa G."/>
            <person name="de Vos W.M."/>
            <person name="van der Oost J."/>
            <person name="Smidt H."/>
            <person name="Stams A.J."/>
        </authorList>
    </citation>
    <scope>NUCLEOTIDE SEQUENCE [LARGE SCALE GENOMIC DNA]</scope>
    <source>
        <strain evidence="12">ATCC 51507 / DSM 9161 / JW/IU-DC1</strain>
    </source>
</reference>
<dbReference type="GO" id="GO:0006592">
    <property type="term" value="P:ornithine biosynthetic process"/>
    <property type="evidence" value="ECO:0007669"/>
    <property type="project" value="TreeGrafter"/>
</dbReference>
<evidence type="ECO:0000256" key="2">
    <source>
        <dbReference type="ARBA" id="ARBA00011475"/>
    </source>
</evidence>
<dbReference type="InterPro" id="IPR016117">
    <property type="entry name" value="ArgJ-like_dom_sf"/>
</dbReference>
<feature type="binding site" evidence="10">
    <location>
        <position position="212"/>
    </location>
    <ligand>
        <name>substrate</name>
    </ligand>
</feature>
<dbReference type="HOGENOM" id="CLU_027172_1_0_9"/>
<protein>
    <recommendedName>
        <fullName evidence="10">Arginine biosynthesis bifunctional protein ArgJ</fullName>
    </recommendedName>
    <domain>
        <recommendedName>
            <fullName evidence="10">Glutamate N-acetyltransferase</fullName>
            <ecNumber evidence="10">2.3.1.35</ecNumber>
        </recommendedName>
        <alternativeName>
            <fullName evidence="10">Ornithine acetyltransferase</fullName>
            <shortName evidence="10">OATase</shortName>
        </alternativeName>
        <alternativeName>
            <fullName evidence="10">Ornithine transacetylase</fullName>
        </alternativeName>
    </domain>
    <domain>
        <recommendedName>
            <fullName evidence="10">Amino-acid acetyltransferase</fullName>
            <ecNumber evidence="10">2.3.1.1</ecNumber>
        </recommendedName>
        <alternativeName>
            <fullName evidence="10">N-acetylglutamate synthase</fullName>
            <shortName evidence="10">AGSase</shortName>
        </alternativeName>
    </domain>
    <component>
        <recommendedName>
            <fullName evidence="10">Arginine biosynthesis bifunctional protein ArgJ alpha chain</fullName>
        </recommendedName>
    </component>
    <component>
        <recommendedName>
            <fullName evidence="10">Arginine biosynthesis bifunctional protein ArgJ beta chain</fullName>
        </recommendedName>
    </component>
</protein>
<feature type="site" description="Involved in the stabilization of negative charge on the oxyanion by the formation of the oxyanion hole" evidence="10">
    <location>
        <position position="130"/>
    </location>
</feature>
<keyword evidence="7 10" id="KW-0511">Multifunctional enzyme</keyword>
<dbReference type="HAMAP" id="MF_01106">
    <property type="entry name" value="ArgJ"/>
    <property type="match status" value="1"/>
</dbReference>
<feature type="binding site" evidence="10">
    <location>
        <position position="295"/>
    </location>
    <ligand>
        <name>substrate</name>
    </ligand>
</feature>
<comment type="pathway">
    <text evidence="10">Amino-acid biosynthesis; L-arginine biosynthesis; L-ornithine and N-acetyl-L-glutamate from L-glutamate and N(2)-acetyl-L-ornithine (cyclic): step 1/1.</text>
</comment>
<dbReference type="EMBL" id="CP003348">
    <property type="protein sequence ID" value="AFL99089.1"/>
    <property type="molecule type" value="Genomic_DNA"/>
</dbReference>
<dbReference type="GO" id="GO:0005737">
    <property type="term" value="C:cytoplasm"/>
    <property type="evidence" value="ECO:0007669"/>
    <property type="project" value="UniProtKB-SubCell"/>
</dbReference>
<comment type="function">
    <text evidence="10">Catalyzes two activities which are involved in the cyclic version of arginine biosynthesis: the synthesis of N-acetylglutamate from glutamate and acetyl-CoA as the acetyl donor, and of ornithine by transacetylation between N(2)-acetylornithine and glutamate.</text>
</comment>
<feature type="binding site" evidence="10">
    <location>
        <position position="417"/>
    </location>
    <ligand>
        <name>substrate</name>
    </ligand>
</feature>
<evidence type="ECO:0000256" key="4">
    <source>
        <dbReference type="ARBA" id="ARBA00022605"/>
    </source>
</evidence>
<dbReference type="AlphaFoldDB" id="I4A555"/>
<dbReference type="Gene3D" id="3.10.20.340">
    <property type="entry name" value="ArgJ beta chain, C-terminal domain"/>
    <property type="match status" value="1"/>
</dbReference>
<evidence type="ECO:0000313" key="11">
    <source>
        <dbReference type="EMBL" id="AFL99089.1"/>
    </source>
</evidence>
<dbReference type="EC" id="2.3.1.1" evidence="10"/>
<keyword evidence="12" id="KW-1185">Reference proteome</keyword>
<gene>
    <name evidence="10" type="primary">argJ</name>
    <name evidence="11" type="ordered locus">Desde_0639</name>
</gene>
<evidence type="ECO:0000256" key="1">
    <source>
        <dbReference type="ARBA" id="ARBA00006774"/>
    </source>
</evidence>
<feature type="binding site" evidence="10">
    <location>
        <position position="422"/>
    </location>
    <ligand>
        <name>substrate</name>
    </ligand>
</feature>
<dbReference type="Gene3D" id="3.60.70.12">
    <property type="entry name" value="L-amino peptidase D-ALA esterase/amidase"/>
    <property type="match status" value="1"/>
</dbReference>
<organism evidence="11 12">
    <name type="scientific">Desulfitobacterium dehalogenans (strain ATCC 51507 / DSM 9161 / JW/IU-DC1)</name>
    <dbReference type="NCBI Taxonomy" id="756499"/>
    <lineage>
        <taxon>Bacteria</taxon>
        <taxon>Bacillati</taxon>
        <taxon>Bacillota</taxon>
        <taxon>Clostridia</taxon>
        <taxon>Eubacteriales</taxon>
        <taxon>Desulfitobacteriaceae</taxon>
        <taxon>Desulfitobacterium</taxon>
    </lineage>
</organism>
<evidence type="ECO:0000313" key="12">
    <source>
        <dbReference type="Proteomes" id="UP000006053"/>
    </source>
</evidence>
<name>I4A555_DESDJ</name>
<evidence type="ECO:0000256" key="7">
    <source>
        <dbReference type="ARBA" id="ARBA00023268"/>
    </source>
</evidence>
<comment type="subunit">
    <text evidence="2 10">Heterotetramer of two alpha and two beta chains.</text>
</comment>
<dbReference type="EC" id="2.3.1.35" evidence="10"/>
<feature type="site" description="Cleavage; by autolysis" evidence="10">
    <location>
        <begin position="211"/>
        <end position="212"/>
    </location>
</feature>
<dbReference type="GO" id="GO:0004358">
    <property type="term" value="F:L-glutamate N-acetyltransferase activity, acting on acetyl-L-ornithine as donor"/>
    <property type="evidence" value="ECO:0007669"/>
    <property type="project" value="UniProtKB-UniRule"/>
</dbReference>
<feature type="chain" id="PRO_5023321319" description="Arginine biosynthesis bifunctional protein ArgJ alpha chain" evidence="10">
    <location>
        <begin position="1"/>
        <end position="211"/>
    </location>
</feature>
<feature type="chain" id="PRO_5023321320" description="Arginine biosynthesis bifunctional protein ArgJ beta chain" evidence="10">
    <location>
        <begin position="212"/>
        <end position="422"/>
    </location>
</feature>
<evidence type="ECO:0000256" key="5">
    <source>
        <dbReference type="ARBA" id="ARBA00022679"/>
    </source>
</evidence>
<keyword evidence="8 10" id="KW-0012">Acyltransferase</keyword>
<dbReference type="KEGG" id="ddh:Desde_0639"/>
<evidence type="ECO:0000256" key="3">
    <source>
        <dbReference type="ARBA" id="ARBA00022571"/>
    </source>
</evidence>
<sequence length="422" mass="44610">MDKTTQSTESICESQPKWSWIQGGIAAPQGFRAAGVKAGVKYPNKYDVALVYSEAPAQAAGVFTRNKVKAHPLLLTKKHLENGVAQAMVANSGNANACVGKPGDEAAWAMAVKTAEVLGIAAEDVLVASTGVIGAELPVERVTKGIGAASLEISKKISPEEALQNSHQAALAIMTTDTVVKEAACELLTENGKVRLGAMAKGSGMIHPNMGTMLGFITTDATIPAPDLQELLSEAVEESFNMVTVDGDTSTNDMVLVLANGKSGITLNSGEWAEFRRMFLAVCKKLAQDIARDGEGATKFLEVQAFGAATVEDARKIAKSICGSSLVKTALYGEDANWGRILAAAGYSGAEFDPDQVEIYLGHVLVAKEGQGVNFSEEEAKEVLIKKDVTIKLLLQEGQAQATAWGCDLTHDYVTINGDYRT</sequence>
<dbReference type="GO" id="GO:0006526">
    <property type="term" value="P:L-arginine biosynthetic process"/>
    <property type="evidence" value="ECO:0007669"/>
    <property type="project" value="UniProtKB-UniRule"/>
</dbReference>
<dbReference type="NCBIfam" id="NF003802">
    <property type="entry name" value="PRK05388.1"/>
    <property type="match status" value="1"/>
</dbReference>
<dbReference type="OrthoDB" id="9804242at2"/>